<name>A0ABT6BA44_9GAMM</name>
<dbReference type="Proteomes" id="UP001528850">
    <property type="component" value="Unassembled WGS sequence"/>
</dbReference>
<dbReference type="RefSeq" id="WP_320549346.1">
    <property type="nucleotide sequence ID" value="NZ_JAQLOK010000001.1"/>
</dbReference>
<gene>
    <name evidence="2" type="ORF">P3W24_07685</name>
</gene>
<comment type="caution">
    <text evidence="2">The sequence shown here is derived from an EMBL/GenBank/DDBJ whole genome shotgun (WGS) entry which is preliminary data.</text>
</comment>
<dbReference type="EMBL" id="JARJJS010000002">
    <property type="protein sequence ID" value="MDF4024839.1"/>
    <property type="molecule type" value="Genomic_DNA"/>
</dbReference>
<feature type="compositionally biased region" description="Polar residues" evidence="1">
    <location>
        <begin position="55"/>
        <end position="68"/>
    </location>
</feature>
<proteinExistence type="predicted"/>
<sequence>MDVTEDGCANDETGDDEEHVDAGKPTRQPPVTQMVNDHRNHRDGPQAFDMPEASRSMTHIVPSSMTLKTHNDRKAPGRRISAHA</sequence>
<protein>
    <submittedName>
        <fullName evidence="2">Uncharacterized protein</fullName>
    </submittedName>
</protein>
<reference evidence="2 3" key="1">
    <citation type="journal article" date="2024" name="Curr. Microbiol.">
        <title>Luteibacter sahnii sp. nov., A Novel Yellow-Colored Xanthomonadin Pigment Producing Probiotic Bacterium from Healthy Rice Seed Microbiome.</title>
        <authorList>
            <person name="Jaiswal G."/>
            <person name="Rana R."/>
            <person name="Nayak P.K."/>
            <person name="Chouhan R."/>
            <person name="Gandhi S.G."/>
            <person name="Patel H.K."/>
            <person name="Patil P.B."/>
        </authorList>
    </citation>
    <scope>NUCLEOTIDE SEQUENCE [LARGE SCALE GENOMIC DNA]</scope>
    <source>
        <strain evidence="2 3">PPL201</strain>
    </source>
</reference>
<evidence type="ECO:0000313" key="3">
    <source>
        <dbReference type="Proteomes" id="UP001528850"/>
    </source>
</evidence>
<evidence type="ECO:0000313" key="2">
    <source>
        <dbReference type="EMBL" id="MDF4024839.1"/>
    </source>
</evidence>
<keyword evidence="3" id="KW-1185">Reference proteome</keyword>
<accession>A0ABT6BA44</accession>
<feature type="compositionally biased region" description="Acidic residues" evidence="1">
    <location>
        <begin position="1"/>
        <end position="19"/>
    </location>
</feature>
<feature type="region of interest" description="Disordered" evidence="1">
    <location>
        <begin position="1"/>
        <end position="84"/>
    </location>
</feature>
<organism evidence="2 3">
    <name type="scientific">Luteibacter sahnii</name>
    <dbReference type="NCBI Taxonomy" id="3021977"/>
    <lineage>
        <taxon>Bacteria</taxon>
        <taxon>Pseudomonadati</taxon>
        <taxon>Pseudomonadota</taxon>
        <taxon>Gammaproteobacteria</taxon>
        <taxon>Lysobacterales</taxon>
        <taxon>Rhodanobacteraceae</taxon>
        <taxon>Luteibacter</taxon>
    </lineage>
</organism>
<evidence type="ECO:0000256" key="1">
    <source>
        <dbReference type="SAM" id="MobiDB-lite"/>
    </source>
</evidence>